<gene>
    <name evidence="6" type="primary">tipA</name>
    <name evidence="6" type="ORF">AMETH_6597</name>
</gene>
<dbReference type="Gene3D" id="1.10.490.50">
    <property type="entry name" value="Antibiotic binding domain of TipA-like multidrug resistance regulators"/>
    <property type="match status" value="1"/>
</dbReference>
<feature type="domain" description="HTH merR-type" evidence="5">
    <location>
        <begin position="1"/>
        <end position="73"/>
    </location>
</feature>
<sequence>MDEPLSIVQVSKASGVTSRTLRHYDDIGLLPPAFADTSGRRYYQREQLIRLQQILLLRELGLGLDTIAEVLDGSVSRAEALRLHRKWLLAERDRLDRLADTVARTIEELEGGEHMSAKELFEGFSPHSEKAKWLAEEAVERWGEDAVQSHERSKRWSDEKWDAVKRQGAEAAERLAELLREGVPADDERALDAVAAHRAWLESFWTPDAESYTGLGRLYSDDERFRGVYEAIHPGLAEYLRDAMAAYARARMS</sequence>
<keyword evidence="1" id="KW-0678">Repressor</keyword>
<accession>A0A076MZH0</accession>
<dbReference type="InterPro" id="IPR012925">
    <property type="entry name" value="TipAS_dom"/>
</dbReference>
<name>A0A076MZH0_AMYME</name>
<evidence type="ECO:0000259" key="5">
    <source>
        <dbReference type="PROSITE" id="PS50937"/>
    </source>
</evidence>
<reference evidence="6 7" key="1">
    <citation type="submission" date="2014-07" db="EMBL/GenBank/DDBJ databases">
        <title>Whole Genome Sequence of the Amycolatopsis methanolica 239.</title>
        <authorList>
            <person name="Tang B."/>
        </authorList>
    </citation>
    <scope>NUCLEOTIDE SEQUENCE [LARGE SCALE GENOMIC DNA]</scope>
    <source>
        <strain evidence="6 7">239</strain>
    </source>
</reference>
<dbReference type="InterPro" id="IPR000551">
    <property type="entry name" value="MerR-type_HTH_dom"/>
</dbReference>
<dbReference type="Pfam" id="PF07739">
    <property type="entry name" value="TipAS"/>
    <property type="match status" value="1"/>
</dbReference>
<dbReference type="GO" id="GO:0003700">
    <property type="term" value="F:DNA-binding transcription factor activity"/>
    <property type="evidence" value="ECO:0007669"/>
    <property type="project" value="InterPro"/>
</dbReference>
<dbReference type="SUPFAM" id="SSF46955">
    <property type="entry name" value="Putative DNA-binding domain"/>
    <property type="match status" value="1"/>
</dbReference>
<dbReference type="eggNOG" id="COG0789">
    <property type="taxonomic scope" value="Bacteria"/>
</dbReference>
<evidence type="ECO:0000313" key="7">
    <source>
        <dbReference type="Proteomes" id="UP000062973"/>
    </source>
</evidence>
<evidence type="ECO:0000256" key="2">
    <source>
        <dbReference type="ARBA" id="ARBA00023015"/>
    </source>
</evidence>
<dbReference type="AlphaFoldDB" id="A0A076MZH0"/>
<evidence type="ECO:0000256" key="3">
    <source>
        <dbReference type="ARBA" id="ARBA00023125"/>
    </source>
</evidence>
<dbReference type="PANTHER" id="PTHR30204">
    <property type="entry name" value="REDOX-CYCLING DRUG-SENSING TRANSCRIPTIONAL ACTIVATOR SOXR"/>
    <property type="match status" value="1"/>
</dbReference>
<dbReference type="InterPro" id="IPR009061">
    <property type="entry name" value="DNA-bd_dom_put_sf"/>
</dbReference>
<dbReference type="RefSeq" id="WP_017985460.1">
    <property type="nucleotide sequence ID" value="NZ_AQUL01000001.1"/>
</dbReference>
<dbReference type="SMART" id="SM00422">
    <property type="entry name" value="HTH_MERR"/>
    <property type="match status" value="1"/>
</dbReference>
<dbReference type="KEGG" id="amq:AMETH_6597"/>
<dbReference type="PANTHER" id="PTHR30204:SF69">
    <property type="entry name" value="MERR-FAMILY TRANSCRIPTIONAL REGULATOR"/>
    <property type="match status" value="1"/>
</dbReference>
<dbReference type="EMBL" id="CP009110">
    <property type="protein sequence ID" value="AIJ26689.1"/>
    <property type="molecule type" value="Genomic_DNA"/>
</dbReference>
<dbReference type="Proteomes" id="UP000062973">
    <property type="component" value="Chromosome"/>
</dbReference>
<dbReference type="Gene3D" id="1.10.1660.10">
    <property type="match status" value="1"/>
</dbReference>
<keyword evidence="3" id="KW-0238">DNA-binding</keyword>
<protein>
    <submittedName>
        <fullName evidence="6">Antibiotic resistance MerR family transcriptional regulator</fullName>
    </submittedName>
</protein>
<dbReference type="PROSITE" id="PS50937">
    <property type="entry name" value="HTH_MERR_2"/>
    <property type="match status" value="1"/>
</dbReference>
<proteinExistence type="predicted"/>
<organism evidence="6 7">
    <name type="scientific">Amycolatopsis methanolica 239</name>
    <dbReference type="NCBI Taxonomy" id="1068978"/>
    <lineage>
        <taxon>Bacteria</taxon>
        <taxon>Bacillati</taxon>
        <taxon>Actinomycetota</taxon>
        <taxon>Actinomycetes</taxon>
        <taxon>Pseudonocardiales</taxon>
        <taxon>Pseudonocardiaceae</taxon>
        <taxon>Amycolatopsis</taxon>
        <taxon>Amycolatopsis methanolica group</taxon>
    </lineage>
</organism>
<dbReference type="STRING" id="1068978.AMETH_6597"/>
<keyword evidence="7" id="KW-1185">Reference proteome</keyword>
<dbReference type="PATRIC" id="fig|1068978.7.peg.7089"/>
<dbReference type="InterPro" id="IPR036244">
    <property type="entry name" value="TipA-like_antibiotic-bd"/>
</dbReference>
<dbReference type="SUPFAM" id="SSF89082">
    <property type="entry name" value="Antibiotic binding domain of TipA-like multidrug resistance regulators"/>
    <property type="match status" value="1"/>
</dbReference>
<evidence type="ECO:0000313" key="6">
    <source>
        <dbReference type="EMBL" id="AIJ26689.1"/>
    </source>
</evidence>
<dbReference type="OrthoDB" id="9809391at2"/>
<keyword evidence="2" id="KW-0805">Transcription regulation</keyword>
<keyword evidence="4" id="KW-0804">Transcription</keyword>
<dbReference type="InterPro" id="IPR047057">
    <property type="entry name" value="MerR_fam"/>
</dbReference>
<evidence type="ECO:0000256" key="4">
    <source>
        <dbReference type="ARBA" id="ARBA00023163"/>
    </source>
</evidence>
<dbReference type="Pfam" id="PF13411">
    <property type="entry name" value="MerR_1"/>
    <property type="match status" value="1"/>
</dbReference>
<dbReference type="HOGENOM" id="CLU_060077_0_6_11"/>
<evidence type="ECO:0000256" key="1">
    <source>
        <dbReference type="ARBA" id="ARBA00022491"/>
    </source>
</evidence>
<dbReference type="GO" id="GO:0003677">
    <property type="term" value="F:DNA binding"/>
    <property type="evidence" value="ECO:0007669"/>
    <property type="project" value="UniProtKB-KW"/>
</dbReference>